<evidence type="ECO:0000313" key="4">
    <source>
        <dbReference type="Proteomes" id="UP000326554"/>
    </source>
</evidence>
<keyword evidence="4" id="KW-1185">Reference proteome</keyword>
<accession>A0A5J5GPN3</accession>
<reference evidence="3 4" key="1">
    <citation type="submission" date="2019-09" db="EMBL/GenBank/DDBJ databases">
        <authorList>
            <person name="Park J.-S."/>
            <person name="Choi H.-J."/>
        </authorList>
    </citation>
    <scope>NUCLEOTIDE SEQUENCE [LARGE SCALE GENOMIC DNA]</scope>
    <source>
        <strain evidence="3 4">176SS1-4</strain>
    </source>
</reference>
<sequence>MNLEEFHRNFRSDLQTVIAERVEAGEGPFPSDELVFAEMVMEHVAETGICQAPTVCHWSGKVGNARLRITGYALSSDETALDLFVTHYFGTEELSDLRDSDAAGTASEGIRFLFRAASGKLDAKIDPVHPVRDLVATIRSRWGDIDRLRVFVITDGKTKTKRFSNKEVHQKMVHVEAMDIERLFRHTEGKPRDELAVSFVQSIGRALPCVHVPDPDADYEYALTAIPGQLIRDLYLRFGTTLLEANIRTFLGNKRAVNKGIIETLRKEPEHFLAFNNGLVLVCDQAAFERTDDGNLGLSFLKGLQIVNGGQTTSTIYFSSRDDRTIDLSHVMVPAKIIILKGSEDEARERLISNVSRYANSQNAVKMSDLSANRPFHRELEKLANETWCPDGATRWFYERAAGAYNVMLLREGSTPAKRRNLKEIIPPKRKLTKNDIAKYHEAWRCKPNQVAMAGEKNFAAFMAAIDDDPTIVPSPLDVRWYRRMIAKVILFKAIESMIKTKEAKETFRQGWINIATYVVSIVADRLGDRLDLEQIWLRQGISVGLRNLLWEWAVIVNDEFNRIAPGQQISEVAKRADTWTKMRSAQFPAPHGSIQELRETRHIEHASG</sequence>
<evidence type="ECO:0000313" key="3">
    <source>
        <dbReference type="EMBL" id="KAA9009703.1"/>
    </source>
</evidence>
<evidence type="ECO:0000259" key="2">
    <source>
        <dbReference type="Pfam" id="PF22879"/>
    </source>
</evidence>
<dbReference type="Pfam" id="PF22879">
    <property type="entry name" value="AIPR_N"/>
    <property type="match status" value="1"/>
</dbReference>
<feature type="domain" description="Abortive phage infection protein C-terminal" evidence="1">
    <location>
        <begin position="243"/>
        <end position="562"/>
    </location>
</feature>
<comment type="caution">
    <text evidence="3">The sequence shown here is derived from an EMBL/GenBank/DDBJ whole genome shotgun (WGS) entry which is preliminary data.</text>
</comment>
<dbReference type="Proteomes" id="UP000326554">
    <property type="component" value="Unassembled WGS sequence"/>
</dbReference>
<dbReference type="EMBL" id="VYQE01000001">
    <property type="protein sequence ID" value="KAA9009703.1"/>
    <property type="molecule type" value="Genomic_DNA"/>
</dbReference>
<feature type="domain" description="Abortive infection phage resistance protein N-terminal" evidence="2">
    <location>
        <begin position="36"/>
        <end position="185"/>
    </location>
</feature>
<gene>
    <name evidence="3" type="ORF">F3S47_00045</name>
</gene>
<name>A0A5J5GPN3_9RHOB</name>
<organism evidence="3 4">
    <name type="scientific">Histidinibacterium aquaticum</name>
    <dbReference type="NCBI Taxonomy" id="2613962"/>
    <lineage>
        <taxon>Bacteria</taxon>
        <taxon>Pseudomonadati</taxon>
        <taxon>Pseudomonadota</taxon>
        <taxon>Alphaproteobacteria</taxon>
        <taxon>Rhodobacterales</taxon>
        <taxon>Paracoccaceae</taxon>
        <taxon>Histidinibacterium</taxon>
    </lineage>
</organism>
<dbReference type="Pfam" id="PF10592">
    <property type="entry name" value="AIPR"/>
    <property type="match status" value="1"/>
</dbReference>
<dbReference type="InterPro" id="IPR055101">
    <property type="entry name" value="AIPR_N"/>
</dbReference>
<dbReference type="AlphaFoldDB" id="A0A5J5GPN3"/>
<proteinExistence type="predicted"/>
<evidence type="ECO:0000259" key="1">
    <source>
        <dbReference type="Pfam" id="PF10592"/>
    </source>
</evidence>
<dbReference type="RefSeq" id="WP_150443183.1">
    <property type="nucleotide sequence ID" value="NZ_VYQE01000001.1"/>
</dbReference>
<protein>
    <submittedName>
        <fullName evidence="3">AIPR family protein</fullName>
    </submittedName>
</protein>
<dbReference type="InterPro" id="IPR018891">
    <property type="entry name" value="AIPR_C"/>
</dbReference>